<organism evidence="6 7">
    <name type="scientific">Sulfolobus tengchongensis</name>
    <dbReference type="NCBI Taxonomy" id="207809"/>
    <lineage>
        <taxon>Archaea</taxon>
        <taxon>Thermoproteota</taxon>
        <taxon>Thermoprotei</taxon>
        <taxon>Sulfolobales</taxon>
        <taxon>Sulfolobaceae</taxon>
        <taxon>Sulfolobus</taxon>
    </lineage>
</organism>
<dbReference type="Pfam" id="PF04055">
    <property type="entry name" value="Radical_SAM"/>
    <property type="match status" value="1"/>
</dbReference>
<evidence type="ECO:0000256" key="1">
    <source>
        <dbReference type="ARBA" id="ARBA00022691"/>
    </source>
</evidence>
<feature type="domain" description="Radical SAM core" evidence="5">
    <location>
        <begin position="22"/>
        <end position="239"/>
    </location>
</feature>
<keyword evidence="3" id="KW-0408">Iron</keyword>
<gene>
    <name evidence="6" type="ORF">V6M85_10230</name>
</gene>
<keyword evidence="7" id="KW-1185">Reference proteome</keyword>
<keyword evidence="4" id="KW-0411">Iron-sulfur</keyword>
<dbReference type="InterPro" id="IPR058240">
    <property type="entry name" value="rSAM_sf"/>
</dbReference>
<accession>A0AAX4L150</accession>
<dbReference type="GO" id="GO:0003824">
    <property type="term" value="F:catalytic activity"/>
    <property type="evidence" value="ECO:0007669"/>
    <property type="project" value="InterPro"/>
</dbReference>
<dbReference type="InterPro" id="IPR013785">
    <property type="entry name" value="Aldolase_TIM"/>
</dbReference>
<evidence type="ECO:0000259" key="5">
    <source>
        <dbReference type="PROSITE" id="PS51918"/>
    </source>
</evidence>
<dbReference type="EMBL" id="CP146016">
    <property type="protein sequence ID" value="WWQ59846.1"/>
    <property type="molecule type" value="Genomic_DNA"/>
</dbReference>
<evidence type="ECO:0000256" key="2">
    <source>
        <dbReference type="ARBA" id="ARBA00022723"/>
    </source>
</evidence>
<dbReference type="GO" id="GO:0046872">
    <property type="term" value="F:metal ion binding"/>
    <property type="evidence" value="ECO:0007669"/>
    <property type="project" value="UniProtKB-KW"/>
</dbReference>
<dbReference type="SMART" id="SM00729">
    <property type="entry name" value="Elp3"/>
    <property type="match status" value="1"/>
</dbReference>
<evidence type="ECO:0000256" key="4">
    <source>
        <dbReference type="ARBA" id="ARBA00023014"/>
    </source>
</evidence>
<dbReference type="SFLD" id="SFLDS00029">
    <property type="entry name" value="Radical_SAM"/>
    <property type="match status" value="1"/>
</dbReference>
<dbReference type="PROSITE" id="PS51918">
    <property type="entry name" value="RADICAL_SAM"/>
    <property type="match status" value="1"/>
</dbReference>
<dbReference type="PANTHER" id="PTHR43288">
    <property type="entry name" value="BIOTIN SYNTHASE-RELATED PROTEIN, RADICAL SAM SUPERFAMILY"/>
    <property type="match status" value="1"/>
</dbReference>
<sequence>MSITGNPEIGLYTGKLPKGCELCRLGAKLVLFITGECDDNCYYCPVSEDRFGKDKIYANESEVVDVMDVIYEAYRMKALGAGITGGDPILKIDRLVELIRTLKDEFGSDFHIHLYTTGRYVNDDVMRELVRAGLDEIRFHPIKEQYLNAIRVALKYNIDVGLELPAIPNDNDRIIKLIKWAIENNVKFVNLNELELNSRNYLHLNGKGFHAKHGITGVKGSFETALDVLKRFEEERRITVHYCSSIYKDLVETRSRFFRIIKYNSKPYEEYTNEATIVRAIVRVRMPVPDLEDLGSPISKNEYVTSPSLINHIIAEYKELIDEIYVVEEHPDSRRLRVSEKLIYSKSQDS</sequence>
<dbReference type="SUPFAM" id="SSF102114">
    <property type="entry name" value="Radical SAM enzymes"/>
    <property type="match status" value="1"/>
</dbReference>
<dbReference type="CDD" id="cd01335">
    <property type="entry name" value="Radical_SAM"/>
    <property type="match status" value="1"/>
</dbReference>
<reference evidence="6 7" key="1">
    <citation type="submission" date="2024-02" db="EMBL/GenBank/DDBJ databases">
        <title>STSV induces naive adaptation in Sulfolobus.</title>
        <authorList>
            <person name="Xiang X."/>
            <person name="Song M."/>
        </authorList>
    </citation>
    <scope>NUCLEOTIDE SEQUENCE [LARGE SCALE GENOMIC DNA]</scope>
    <source>
        <strain evidence="6 7">RT2</strain>
    </source>
</reference>
<dbReference type="Gene3D" id="3.20.20.70">
    <property type="entry name" value="Aldolase class I"/>
    <property type="match status" value="1"/>
</dbReference>
<dbReference type="PANTHER" id="PTHR43288:SF1">
    <property type="entry name" value="GLYCYL-RADICAL ENZYME ACTIVATING ENZYME MJ0021-RELATED"/>
    <property type="match status" value="1"/>
</dbReference>
<dbReference type="Proteomes" id="UP001432202">
    <property type="component" value="Chromosome"/>
</dbReference>
<evidence type="ECO:0000313" key="6">
    <source>
        <dbReference type="EMBL" id="WWQ59846.1"/>
    </source>
</evidence>
<proteinExistence type="predicted"/>
<dbReference type="GeneID" id="89337149"/>
<dbReference type="GO" id="GO:0051536">
    <property type="term" value="F:iron-sulfur cluster binding"/>
    <property type="evidence" value="ECO:0007669"/>
    <property type="project" value="UniProtKB-KW"/>
</dbReference>
<keyword evidence="2" id="KW-0479">Metal-binding</keyword>
<dbReference type="AlphaFoldDB" id="A0AAX4L150"/>
<dbReference type="InterPro" id="IPR007197">
    <property type="entry name" value="rSAM"/>
</dbReference>
<keyword evidence="1" id="KW-0949">S-adenosyl-L-methionine</keyword>
<name>A0AAX4L150_9CREN</name>
<evidence type="ECO:0000313" key="7">
    <source>
        <dbReference type="Proteomes" id="UP001432202"/>
    </source>
</evidence>
<evidence type="ECO:0000256" key="3">
    <source>
        <dbReference type="ARBA" id="ARBA00023004"/>
    </source>
</evidence>
<protein>
    <submittedName>
        <fullName evidence="6">Radical SAM protein</fullName>
    </submittedName>
</protein>
<dbReference type="InterPro" id="IPR006638">
    <property type="entry name" value="Elp3/MiaA/NifB-like_rSAM"/>
</dbReference>
<dbReference type="SFLD" id="SFLDG01108">
    <property type="entry name" value="Uncharacterised_Radical_SAM_Su"/>
    <property type="match status" value="1"/>
</dbReference>
<dbReference type="RefSeq" id="WP_338599601.1">
    <property type="nucleotide sequence ID" value="NZ_CP146016.1"/>
</dbReference>
<dbReference type="InterPro" id="IPR040087">
    <property type="entry name" value="MJ0021-like"/>
</dbReference>